<dbReference type="EMBL" id="MLKD01000012">
    <property type="protein sequence ID" value="OQE21067.1"/>
    <property type="molecule type" value="Genomic_DNA"/>
</dbReference>
<proteinExistence type="predicted"/>
<gene>
    <name evidence="2" type="ORF">PENSTE_c012G00010</name>
</gene>
<name>A0A1V6T435_9EURO</name>
<feature type="compositionally biased region" description="Basic and acidic residues" evidence="1">
    <location>
        <begin position="529"/>
        <end position="543"/>
    </location>
</feature>
<evidence type="ECO:0000256" key="1">
    <source>
        <dbReference type="SAM" id="MobiDB-lite"/>
    </source>
</evidence>
<feature type="region of interest" description="Disordered" evidence="1">
    <location>
        <begin position="238"/>
        <end position="261"/>
    </location>
</feature>
<feature type="compositionally biased region" description="Low complexity" evidence="1">
    <location>
        <begin position="640"/>
        <end position="663"/>
    </location>
</feature>
<keyword evidence="3" id="KW-1185">Reference proteome</keyword>
<sequence length="728" mass="77989">MDSEAEQRMKALQMADLGSIRRDHVSTHEEVHYASHISLEEIEAGRAFHKENTAVGRFAEAKKDTLNAWNAYGEKVQDLDTIEKLPTLKGGQTHRVRLSEAIQAQGGQQYGEGFGKRAQAKQENHHLSSGGSTIRRSGPGGLRAGRGRASTFRGRPGGPGTRSQSLALPSDGGPTRQDPALDSNNDEPTPFVKRGNAGRRGPRGRVIPPTRARRPDTGDFAARVADAEAFMASARGYLHSESSRKASVSPSRSPVTLAQPDQKTLGLFSQSPGILPASHSPIAAHDKLEVTKKPSSPRPIVSLPPNSSAVTARKDVKPPKPIVILPPKNTAVTARGIVEAPKPTDKDQLPETSVENLLIDFSSDDEKPQKIAKPLPLPKLSNEVLVDFGDEFFDAQEDASGKGVLSETTQKQLFGLDLTPSKQSNSSDKGYGFRGLGAEDAEEILQNKTAQATDALHQPEPSQKHIERLITPPNKNLGQESIDAASIQSRSDLSSFTGHRSPAQGSTSSSSQRTKTRSQEENLSPMKAVHPESDPLKDFKGLHITEPSEPPGLAFGINEPKTASQKDVVNELKTASQKDVVPDMKRGGLGSLAQSCHAFDVEFSRAMGQARTIGVKPSLNNQDEAEVTIEYQRASHSRVTSQSTTQAGPSSQTSSAQSTKAPSMSNPPRPSGLQASRFASDTPSLPSYPVRGTGSSQKRTASSPMASGTGTRYFKQPHNGSSSGSRDR</sequence>
<feature type="compositionally biased region" description="Polar residues" evidence="1">
    <location>
        <begin position="673"/>
        <end position="685"/>
    </location>
</feature>
<feature type="compositionally biased region" description="Low complexity" evidence="1">
    <location>
        <begin position="245"/>
        <end position="255"/>
    </location>
</feature>
<accession>A0A1V6T435</accession>
<feature type="compositionally biased region" description="Low complexity" evidence="1">
    <location>
        <begin position="500"/>
        <end position="513"/>
    </location>
</feature>
<dbReference type="Proteomes" id="UP000191285">
    <property type="component" value="Unassembled WGS sequence"/>
</dbReference>
<dbReference type="AlphaFoldDB" id="A0A1V6T435"/>
<organism evidence="2 3">
    <name type="scientific">Penicillium steckii</name>
    <dbReference type="NCBI Taxonomy" id="303698"/>
    <lineage>
        <taxon>Eukaryota</taxon>
        <taxon>Fungi</taxon>
        <taxon>Dikarya</taxon>
        <taxon>Ascomycota</taxon>
        <taxon>Pezizomycotina</taxon>
        <taxon>Eurotiomycetes</taxon>
        <taxon>Eurotiomycetidae</taxon>
        <taxon>Eurotiales</taxon>
        <taxon>Aspergillaceae</taxon>
        <taxon>Penicillium</taxon>
    </lineage>
</organism>
<evidence type="ECO:0000313" key="2">
    <source>
        <dbReference type="EMBL" id="OQE21067.1"/>
    </source>
</evidence>
<dbReference type="STRING" id="303698.A0A1V6T435"/>
<evidence type="ECO:0000313" key="3">
    <source>
        <dbReference type="Proteomes" id="UP000191285"/>
    </source>
</evidence>
<protein>
    <submittedName>
        <fullName evidence="2">Uncharacterized protein</fullName>
    </submittedName>
</protein>
<feature type="region of interest" description="Disordered" evidence="1">
    <location>
        <begin position="114"/>
        <end position="218"/>
    </location>
</feature>
<reference evidence="3" key="1">
    <citation type="journal article" date="2017" name="Nat. Microbiol.">
        <title>Global analysis of biosynthetic gene clusters reveals vast potential of secondary metabolite production in Penicillium species.</title>
        <authorList>
            <person name="Nielsen J.C."/>
            <person name="Grijseels S."/>
            <person name="Prigent S."/>
            <person name="Ji B."/>
            <person name="Dainat J."/>
            <person name="Nielsen K.F."/>
            <person name="Frisvad J.C."/>
            <person name="Workman M."/>
            <person name="Nielsen J."/>
        </authorList>
    </citation>
    <scope>NUCLEOTIDE SEQUENCE [LARGE SCALE GENOMIC DNA]</scope>
    <source>
        <strain evidence="3">IBT 24891</strain>
    </source>
</reference>
<feature type="region of interest" description="Disordered" evidence="1">
    <location>
        <begin position="414"/>
        <end position="562"/>
    </location>
</feature>
<feature type="compositionally biased region" description="Polar residues" evidence="1">
    <location>
        <begin position="486"/>
        <end position="498"/>
    </location>
</feature>
<feature type="compositionally biased region" description="Polar residues" evidence="1">
    <location>
        <begin position="718"/>
        <end position="728"/>
    </location>
</feature>
<feature type="compositionally biased region" description="Polar residues" evidence="1">
    <location>
        <begin position="693"/>
        <end position="710"/>
    </location>
</feature>
<dbReference type="OrthoDB" id="5372553at2759"/>
<feature type="region of interest" description="Disordered" evidence="1">
    <location>
        <begin position="629"/>
        <end position="728"/>
    </location>
</feature>
<feature type="region of interest" description="Disordered" evidence="1">
    <location>
        <begin position="290"/>
        <end position="324"/>
    </location>
</feature>
<comment type="caution">
    <text evidence="2">The sequence shown here is derived from an EMBL/GenBank/DDBJ whole genome shotgun (WGS) entry which is preliminary data.</text>
</comment>